<dbReference type="CDD" id="cd01335">
    <property type="entry name" value="Radical_SAM"/>
    <property type="match status" value="1"/>
</dbReference>
<keyword evidence="5" id="KW-0408">Iron</keyword>
<dbReference type="SFLD" id="SFLDS00029">
    <property type="entry name" value="Radical_SAM"/>
    <property type="match status" value="1"/>
</dbReference>
<dbReference type="eggNOG" id="COG0535">
    <property type="taxonomic scope" value="Bacteria"/>
</dbReference>
<keyword evidence="3" id="KW-0949">S-adenosyl-L-methionine</keyword>
<dbReference type="CDD" id="cd21109">
    <property type="entry name" value="SPASM"/>
    <property type="match status" value="1"/>
</dbReference>
<dbReference type="KEGG" id="gbm:Gbem_3724"/>
<dbReference type="RefSeq" id="WP_012532153.1">
    <property type="nucleotide sequence ID" value="NC_011146.1"/>
</dbReference>
<organism evidence="8 9">
    <name type="scientific">Citrifermentans bemidjiense (strain ATCC BAA-1014 / DSM 16622 / JCM 12645 / Bem)</name>
    <name type="common">Geobacter bemidjiensis</name>
    <dbReference type="NCBI Taxonomy" id="404380"/>
    <lineage>
        <taxon>Bacteria</taxon>
        <taxon>Pseudomonadati</taxon>
        <taxon>Thermodesulfobacteriota</taxon>
        <taxon>Desulfuromonadia</taxon>
        <taxon>Geobacterales</taxon>
        <taxon>Geobacteraceae</taxon>
        <taxon>Citrifermentans</taxon>
    </lineage>
</organism>
<dbReference type="Gene3D" id="3.20.20.70">
    <property type="entry name" value="Aldolase class I"/>
    <property type="match status" value="1"/>
</dbReference>
<dbReference type="Proteomes" id="UP000008825">
    <property type="component" value="Chromosome"/>
</dbReference>
<reference evidence="8 9" key="1">
    <citation type="submission" date="2008-07" db="EMBL/GenBank/DDBJ databases">
        <title>Complete sequence of Geobacter bemidjiensis BEM.</title>
        <authorList>
            <consortium name="US DOE Joint Genome Institute"/>
            <person name="Lucas S."/>
            <person name="Copeland A."/>
            <person name="Lapidus A."/>
            <person name="Glavina del Rio T."/>
            <person name="Dalin E."/>
            <person name="Tice H."/>
            <person name="Bruce D."/>
            <person name="Goodwin L."/>
            <person name="Pitluck S."/>
            <person name="Kiss H."/>
            <person name="Brettin T."/>
            <person name="Detter J.C."/>
            <person name="Han C."/>
            <person name="Kuske C.R."/>
            <person name="Schmutz J."/>
            <person name="Larimer F."/>
            <person name="Land M."/>
            <person name="Hauser L."/>
            <person name="Kyrpides N."/>
            <person name="Lykidis A."/>
            <person name="Lovley D."/>
            <person name="Richardson P."/>
        </authorList>
    </citation>
    <scope>NUCLEOTIDE SEQUENCE [LARGE SCALE GENOMIC DNA]</scope>
    <source>
        <strain evidence="9">ATCC BAA-1014 / DSM 16622 / JCM 12645 / Bem</strain>
    </source>
</reference>
<evidence type="ECO:0000256" key="1">
    <source>
        <dbReference type="ARBA" id="ARBA00001966"/>
    </source>
</evidence>
<dbReference type="GO" id="GO:0051536">
    <property type="term" value="F:iron-sulfur cluster binding"/>
    <property type="evidence" value="ECO:0007669"/>
    <property type="project" value="UniProtKB-KW"/>
</dbReference>
<keyword evidence="4" id="KW-0479">Metal-binding</keyword>
<dbReference type="SFLD" id="SFLDG01387">
    <property type="entry name" value="BtrN-like_SPASM_domain_contain"/>
    <property type="match status" value="1"/>
</dbReference>
<evidence type="ECO:0000256" key="2">
    <source>
        <dbReference type="ARBA" id="ARBA00022485"/>
    </source>
</evidence>
<keyword evidence="2" id="KW-0004">4Fe-4S</keyword>
<gene>
    <name evidence="8" type="ordered locus">Gbem_3724</name>
</gene>
<accession>B5EDT8</accession>
<dbReference type="OrthoDB" id="9772409at2"/>
<dbReference type="InterPro" id="IPR007197">
    <property type="entry name" value="rSAM"/>
</dbReference>
<dbReference type="SUPFAM" id="SSF102114">
    <property type="entry name" value="Radical SAM enzymes"/>
    <property type="match status" value="1"/>
</dbReference>
<name>B5EDT8_CITBB</name>
<dbReference type="HOGENOM" id="CLU_009273_1_2_7"/>
<dbReference type="AlphaFoldDB" id="B5EDT8"/>
<dbReference type="PROSITE" id="PS51918">
    <property type="entry name" value="RADICAL_SAM"/>
    <property type="match status" value="1"/>
</dbReference>
<dbReference type="PANTHER" id="PTHR11228">
    <property type="entry name" value="RADICAL SAM DOMAIN PROTEIN"/>
    <property type="match status" value="1"/>
</dbReference>
<evidence type="ECO:0000313" key="8">
    <source>
        <dbReference type="EMBL" id="ACH40716.1"/>
    </source>
</evidence>
<dbReference type="InterPro" id="IPR023885">
    <property type="entry name" value="4Fe4S-binding_SPASM_dom"/>
</dbReference>
<dbReference type="InterPro" id="IPR013785">
    <property type="entry name" value="Aldolase_TIM"/>
</dbReference>
<keyword evidence="6" id="KW-0411">Iron-sulfur</keyword>
<dbReference type="PANTHER" id="PTHR11228:SF7">
    <property type="entry name" value="PQQA PEPTIDE CYCLASE"/>
    <property type="match status" value="1"/>
</dbReference>
<evidence type="ECO:0000313" key="9">
    <source>
        <dbReference type="Proteomes" id="UP000008825"/>
    </source>
</evidence>
<evidence type="ECO:0000256" key="3">
    <source>
        <dbReference type="ARBA" id="ARBA00022691"/>
    </source>
</evidence>
<proteinExistence type="predicted"/>
<comment type="cofactor">
    <cofactor evidence="1">
        <name>[4Fe-4S] cluster</name>
        <dbReference type="ChEBI" id="CHEBI:49883"/>
    </cofactor>
</comment>
<dbReference type="Pfam" id="PF13186">
    <property type="entry name" value="SPASM"/>
    <property type="match status" value="1"/>
</dbReference>
<dbReference type="EMBL" id="CP001124">
    <property type="protein sequence ID" value="ACH40716.1"/>
    <property type="molecule type" value="Genomic_DNA"/>
</dbReference>
<dbReference type="STRING" id="404380.Gbem_3724"/>
<dbReference type="InterPro" id="IPR034391">
    <property type="entry name" value="AdoMet-like_SPASM_containing"/>
</dbReference>
<evidence type="ECO:0000256" key="5">
    <source>
        <dbReference type="ARBA" id="ARBA00023004"/>
    </source>
</evidence>
<dbReference type="InterPro" id="IPR050377">
    <property type="entry name" value="Radical_SAM_PqqE_MftC-like"/>
</dbReference>
<evidence type="ECO:0000259" key="7">
    <source>
        <dbReference type="PROSITE" id="PS51918"/>
    </source>
</evidence>
<dbReference type="InterPro" id="IPR058240">
    <property type="entry name" value="rSAM_sf"/>
</dbReference>
<feature type="domain" description="Radical SAM core" evidence="7">
    <location>
        <begin position="51"/>
        <end position="267"/>
    </location>
</feature>
<dbReference type="Pfam" id="PF04055">
    <property type="entry name" value="Radical_SAM"/>
    <property type="match status" value="1"/>
</dbReference>
<protein>
    <submittedName>
        <fullName evidence="8">Radical SAM domain iron-sulfur cluster-binding oxidoreductase</fullName>
    </submittedName>
</protein>
<dbReference type="SFLD" id="SFLDG01067">
    <property type="entry name" value="SPASM/twitch_domain_containing"/>
    <property type="match status" value="1"/>
</dbReference>
<sequence>MSNVPINKGNYELETPERETLFEKYRGEGWEEEYAAYRRDWRELPQRQEVSEYPLLVDLELSTACNLKCPMCYTITDEFKEKIPARLMDFGLFTKVIDEIGGRVPALRLSLRGEPTIHPRFIDCIAYAKLHGIREVSFLTNCSTLTPEFFTSAMEAGADWITISVDGLNEMYESIRKPLKFQETLEKIKAMKKIKERAGRHRPVIKVQAIWPSIKDDPQAFYDTFAPYVDLIAFNPLIDYLGKDSEIAYEEGFICCQHYQRLVVGADGRAMMCSNDEETSVCIGDAGSQTIRDIWHGEKLQRYRDLHRQPDGFKEVELCRGCYLPRQTESTEAATVNGVSVAVNNYVNRSQTIGS</sequence>
<reference evidence="8 9" key="2">
    <citation type="journal article" date="2010" name="BMC Genomics">
        <title>The genome of Geobacter bemidjiensis, exemplar for the subsurface clade of Geobacter species that predominate in Fe(III)-reducing subsurface environments.</title>
        <authorList>
            <person name="Aklujkar M."/>
            <person name="Young N.D."/>
            <person name="Holmes D."/>
            <person name="Chavan M."/>
            <person name="Risso C."/>
            <person name="Kiss H.E."/>
            <person name="Han C.S."/>
            <person name="Land M.L."/>
            <person name="Lovley D.R."/>
        </authorList>
    </citation>
    <scope>NUCLEOTIDE SEQUENCE [LARGE SCALE GENOMIC DNA]</scope>
    <source>
        <strain evidence="9">ATCC BAA-1014 / DSM 16622 / JCM 12645 / Bem</strain>
    </source>
</reference>
<evidence type="ECO:0000256" key="6">
    <source>
        <dbReference type="ARBA" id="ARBA00023014"/>
    </source>
</evidence>
<dbReference type="GO" id="GO:0003824">
    <property type="term" value="F:catalytic activity"/>
    <property type="evidence" value="ECO:0007669"/>
    <property type="project" value="InterPro"/>
</dbReference>
<keyword evidence="9" id="KW-1185">Reference proteome</keyword>
<dbReference type="GO" id="GO:0046872">
    <property type="term" value="F:metal ion binding"/>
    <property type="evidence" value="ECO:0007669"/>
    <property type="project" value="UniProtKB-KW"/>
</dbReference>
<evidence type="ECO:0000256" key="4">
    <source>
        <dbReference type="ARBA" id="ARBA00022723"/>
    </source>
</evidence>